<dbReference type="EnsemblMetazoa" id="AATE014777-RA">
    <property type="protein sequence ID" value="AATE014777-PA.1"/>
    <property type="gene ID" value="AATE014777"/>
</dbReference>
<reference evidence="1" key="1">
    <citation type="submission" date="2022-08" db="UniProtKB">
        <authorList>
            <consortium name="EnsemblMetazoa"/>
        </authorList>
    </citation>
    <scope>IDENTIFICATION</scope>
    <source>
        <strain evidence="1">EBRO</strain>
    </source>
</reference>
<dbReference type="VEuPathDB" id="VectorBase:AATE014777"/>
<protein>
    <submittedName>
        <fullName evidence="1">Uncharacterized protein</fullName>
    </submittedName>
</protein>
<organism evidence="1">
    <name type="scientific">Anopheles atroparvus</name>
    <name type="common">European mosquito</name>
    <dbReference type="NCBI Taxonomy" id="41427"/>
    <lineage>
        <taxon>Eukaryota</taxon>
        <taxon>Metazoa</taxon>
        <taxon>Ecdysozoa</taxon>
        <taxon>Arthropoda</taxon>
        <taxon>Hexapoda</taxon>
        <taxon>Insecta</taxon>
        <taxon>Pterygota</taxon>
        <taxon>Neoptera</taxon>
        <taxon>Endopterygota</taxon>
        <taxon>Diptera</taxon>
        <taxon>Nematocera</taxon>
        <taxon>Culicoidea</taxon>
        <taxon>Culicidae</taxon>
        <taxon>Anophelinae</taxon>
        <taxon>Anopheles</taxon>
    </lineage>
</organism>
<dbReference type="AlphaFoldDB" id="A0A182JB47"/>
<accession>A0A182JB47</accession>
<proteinExistence type="predicted"/>
<name>A0A182JB47_ANOAO</name>
<evidence type="ECO:0000313" key="1">
    <source>
        <dbReference type="EnsemblMetazoa" id="AATE014777-PA.1"/>
    </source>
</evidence>
<sequence>MRLSVALAGSIGVHVNKPVIILREAILSVFHHITSGRRKLMHGIHFRLLDAVPVGAREPLPAEVHRDRVDARIGRPGALDHLVHRYVRLPAVHRAERKAALLQLRFRIVPVLVHDEVLQPREQTHVAERFAVLQLLVDVQRTEERLEQIGPILGLQVRLRVRVDSVLRHPEIVTDDRLRAIVDQRAAQQRQVALVVLREVPVEVLRADQLQHRVAQELQPLVGAERQVREANRAIGERSRQQPNVVKAHPDRFLEARQRFQHLERLDVMPIAERFLFLQRMPRIVHPDAAQRVVLLEERVGKDAVGHLDATVEQEGPHQRLEAVCQRVPFFASTAKCWFCTIAARYVASPPSSRSGNMWNRWMEVINSTTASPRNSSRSLCVMLLSVSCSFPNRDMMLMSVLIPRLRVFM</sequence>